<dbReference type="Proteomes" id="UP000525432">
    <property type="component" value="Unassembled WGS sequence"/>
</dbReference>
<dbReference type="EMBL" id="JACEGC010000410">
    <property type="protein sequence ID" value="MBC1198348.1"/>
    <property type="molecule type" value="Genomic_DNA"/>
</dbReference>
<proteinExistence type="predicted"/>
<comment type="caution">
    <text evidence="1">The sequence shown here is derived from an EMBL/GenBank/DDBJ whole genome shotgun (WGS) entry which is preliminary data.</text>
</comment>
<protein>
    <submittedName>
        <fullName evidence="1">Uncharacterized protein</fullName>
    </submittedName>
</protein>
<gene>
    <name evidence="1" type="ORF">H0901_24770</name>
</gene>
<sequence length="82" mass="9517">LLKIVKLINDVLNLLRWDVRLVRFGIDEEHQNTTIVFKLIDNTIAATFALLNIAVFEANFKDSVAYSWYLIADEFAYLKVIN</sequence>
<name>A0A841V841_MICAE</name>
<organism evidence="1 2">
    <name type="scientific">Microcystis aeruginosa BLCC-F158</name>
    <dbReference type="NCBI Taxonomy" id="2755316"/>
    <lineage>
        <taxon>Bacteria</taxon>
        <taxon>Bacillati</taxon>
        <taxon>Cyanobacteriota</taxon>
        <taxon>Cyanophyceae</taxon>
        <taxon>Oscillatoriophycideae</taxon>
        <taxon>Chroococcales</taxon>
        <taxon>Microcystaceae</taxon>
        <taxon>Microcystis</taxon>
    </lineage>
</organism>
<evidence type="ECO:0000313" key="1">
    <source>
        <dbReference type="EMBL" id="MBC1198348.1"/>
    </source>
</evidence>
<evidence type="ECO:0000313" key="2">
    <source>
        <dbReference type="Proteomes" id="UP000525432"/>
    </source>
</evidence>
<dbReference type="AlphaFoldDB" id="A0A841V841"/>
<reference evidence="1 2" key="1">
    <citation type="submission" date="2020-07" db="EMBL/GenBank/DDBJ databases">
        <title>Genomes of two Microcystis aeruginosa (Cyanobacteria) strains from Florida (USA) with disparate toxicogenic potential.</title>
        <authorList>
            <person name="Lefler F.W."/>
            <person name="Barbosa M."/>
            <person name="Berthold D.E."/>
            <person name="Laughinghouse H.D. IV."/>
        </authorList>
    </citation>
    <scope>NUCLEOTIDE SEQUENCE [LARGE SCALE GENOMIC DNA]</scope>
    <source>
        <strain evidence="1 2">BLCCF158</strain>
    </source>
</reference>
<accession>A0A841V841</accession>
<feature type="non-terminal residue" evidence="1">
    <location>
        <position position="1"/>
    </location>
</feature>